<evidence type="ECO:0000313" key="3">
    <source>
        <dbReference type="Proteomes" id="UP000254340"/>
    </source>
</evidence>
<dbReference type="Gene3D" id="1.10.10.1020">
    <property type="entry name" value="RecBCD complex, subunit RecD, N-terminal domain"/>
    <property type="match status" value="1"/>
</dbReference>
<evidence type="ECO:0000259" key="1">
    <source>
        <dbReference type="Pfam" id="PF21185"/>
    </source>
</evidence>
<dbReference type="AlphaFoldDB" id="A0A377XG18"/>
<accession>A0A377XG18</accession>
<proteinExistence type="predicted"/>
<dbReference type="Pfam" id="PF21185">
    <property type="entry name" value="RecD_N"/>
    <property type="match status" value="1"/>
</dbReference>
<dbReference type="Proteomes" id="UP000254340">
    <property type="component" value="Unassembled WGS sequence"/>
</dbReference>
<feature type="domain" description="RecBCD enzyme subunit RecD N-terminal" evidence="1">
    <location>
        <begin position="12"/>
        <end position="80"/>
    </location>
</feature>
<evidence type="ECO:0000313" key="2">
    <source>
        <dbReference type="EMBL" id="STT78888.1"/>
    </source>
</evidence>
<sequence>MTFEQLLLAAVEQRLLRPLDVQFALMVAQNDPPAVKLAAALLSRDAGEGHVCLPLSRLSGDEALSGKAGEIRDRLLAEAGRAGGLARATARFVGGELRRCSGADDFVRRPALSESDVAQRADRRPLLQ</sequence>
<name>A0A377XG18_KLEPN</name>
<organism evidence="2 3">
    <name type="scientific">Klebsiella pneumoniae</name>
    <dbReference type="NCBI Taxonomy" id="573"/>
    <lineage>
        <taxon>Bacteria</taxon>
        <taxon>Pseudomonadati</taxon>
        <taxon>Pseudomonadota</taxon>
        <taxon>Gammaproteobacteria</taxon>
        <taxon>Enterobacterales</taxon>
        <taxon>Enterobacteriaceae</taxon>
        <taxon>Klebsiella/Raoultella group</taxon>
        <taxon>Klebsiella</taxon>
        <taxon>Klebsiella pneumoniae complex</taxon>
    </lineage>
</organism>
<keyword evidence="2" id="KW-0378">Hydrolase</keyword>
<reference evidence="2 3" key="1">
    <citation type="submission" date="2018-06" db="EMBL/GenBank/DDBJ databases">
        <authorList>
            <consortium name="Pathogen Informatics"/>
            <person name="Doyle S."/>
        </authorList>
    </citation>
    <scope>NUCLEOTIDE SEQUENCE [LARGE SCALE GENOMIC DNA]</scope>
    <source>
        <strain evidence="2 3">NCTC5047</strain>
    </source>
</reference>
<gene>
    <name evidence="2" type="primary">recD_1</name>
    <name evidence="2" type="ORF">NCTC5047_01672</name>
</gene>
<dbReference type="EC" id="3.1.11.5" evidence="2"/>
<dbReference type="InterPro" id="IPR041851">
    <property type="entry name" value="RecD_N_sf"/>
</dbReference>
<protein>
    <submittedName>
        <fullName evidence="2">Exodeoxyribonuclease V subunit alpha</fullName>
        <ecNumber evidence="2">3.1.11.5</ecNumber>
    </submittedName>
</protein>
<dbReference type="GO" id="GO:0008854">
    <property type="term" value="F:exodeoxyribonuclease V activity"/>
    <property type="evidence" value="ECO:0007669"/>
    <property type="project" value="UniProtKB-EC"/>
</dbReference>
<dbReference type="EMBL" id="UGLH01000005">
    <property type="protein sequence ID" value="STT78888.1"/>
    <property type="molecule type" value="Genomic_DNA"/>
</dbReference>
<dbReference type="InterPro" id="IPR049550">
    <property type="entry name" value="RecD_N"/>
</dbReference>